<sequence>MPSPPPTHLRQLRSKSPSHTGYVIQALVDDVDLRDFVFVACPTRHTHFIKLEEGDGDPHRIGSYSICCPGRCLPQYGPMLPPSVAMELLLLKDNYDKQYQGLNKVNKLLREAWDILHSLPDVSLSLPEEAADELTEIMEATREKLRDMEDAAGYIVPPDPETIENIRELMDKAKSSSSSRSSSPESSSETTAVASTKGRGKREASPIESNPAPKPKKLRRAGPAGSFDDPYDISDYPKKSCLSDHACQKHLLPFQFDQLRTESDHVPSKSSEFLSLAATSVTSPPPLVAPLSVTALLVVHHRSTKQQDSSRFKIFGRHTCNATQRDIFLRTFTTSQHGPTDRRVEIPELDYMSLWTGGLDYMSAAFLPELDFMSLWSGGLDYMSTTWLPASLLGLT</sequence>
<dbReference type="Proteomes" id="UP001215280">
    <property type="component" value="Unassembled WGS sequence"/>
</dbReference>
<comment type="caution">
    <text evidence="2">The sequence shown here is derived from an EMBL/GenBank/DDBJ whole genome shotgun (WGS) entry which is preliminary data.</text>
</comment>
<organism evidence="2 3">
    <name type="scientific">Mycena maculata</name>
    <dbReference type="NCBI Taxonomy" id="230809"/>
    <lineage>
        <taxon>Eukaryota</taxon>
        <taxon>Fungi</taxon>
        <taxon>Dikarya</taxon>
        <taxon>Basidiomycota</taxon>
        <taxon>Agaricomycotina</taxon>
        <taxon>Agaricomycetes</taxon>
        <taxon>Agaricomycetidae</taxon>
        <taxon>Agaricales</taxon>
        <taxon>Marasmiineae</taxon>
        <taxon>Mycenaceae</taxon>
        <taxon>Mycena</taxon>
    </lineage>
</organism>
<reference evidence="2" key="1">
    <citation type="submission" date="2023-03" db="EMBL/GenBank/DDBJ databases">
        <title>Massive genome expansion in bonnet fungi (Mycena s.s.) driven by repeated elements and novel gene families across ecological guilds.</title>
        <authorList>
            <consortium name="Lawrence Berkeley National Laboratory"/>
            <person name="Harder C.B."/>
            <person name="Miyauchi S."/>
            <person name="Viragh M."/>
            <person name="Kuo A."/>
            <person name="Thoen E."/>
            <person name="Andreopoulos B."/>
            <person name="Lu D."/>
            <person name="Skrede I."/>
            <person name="Drula E."/>
            <person name="Henrissat B."/>
            <person name="Morin E."/>
            <person name="Kohler A."/>
            <person name="Barry K."/>
            <person name="LaButti K."/>
            <person name="Morin E."/>
            <person name="Salamov A."/>
            <person name="Lipzen A."/>
            <person name="Mereny Z."/>
            <person name="Hegedus B."/>
            <person name="Baldrian P."/>
            <person name="Stursova M."/>
            <person name="Weitz H."/>
            <person name="Taylor A."/>
            <person name="Grigoriev I.V."/>
            <person name="Nagy L.G."/>
            <person name="Martin F."/>
            <person name="Kauserud H."/>
        </authorList>
    </citation>
    <scope>NUCLEOTIDE SEQUENCE</scope>
    <source>
        <strain evidence="2">CBHHK188m</strain>
    </source>
</reference>
<gene>
    <name evidence="2" type="ORF">DFH07DRAFT_964112</name>
</gene>
<keyword evidence="3" id="KW-1185">Reference proteome</keyword>
<evidence type="ECO:0000313" key="2">
    <source>
        <dbReference type="EMBL" id="KAJ7743477.1"/>
    </source>
</evidence>
<proteinExistence type="predicted"/>
<feature type="compositionally biased region" description="Low complexity" evidence="1">
    <location>
        <begin position="175"/>
        <end position="188"/>
    </location>
</feature>
<evidence type="ECO:0000256" key="1">
    <source>
        <dbReference type="SAM" id="MobiDB-lite"/>
    </source>
</evidence>
<feature type="region of interest" description="Disordered" evidence="1">
    <location>
        <begin position="171"/>
        <end position="230"/>
    </location>
</feature>
<protein>
    <submittedName>
        <fullName evidence="2">Uncharacterized protein</fullName>
    </submittedName>
</protein>
<dbReference type="AlphaFoldDB" id="A0AAD7N2H7"/>
<dbReference type="EMBL" id="JARJLG010000112">
    <property type="protein sequence ID" value="KAJ7743477.1"/>
    <property type="molecule type" value="Genomic_DNA"/>
</dbReference>
<accession>A0AAD7N2H7</accession>
<name>A0AAD7N2H7_9AGAR</name>
<evidence type="ECO:0000313" key="3">
    <source>
        <dbReference type="Proteomes" id="UP001215280"/>
    </source>
</evidence>